<organism evidence="1 2">
    <name type="scientific">Lacticaseibacillus sharpeae JCM 1186 = DSM 20505</name>
    <dbReference type="NCBI Taxonomy" id="1291052"/>
    <lineage>
        <taxon>Bacteria</taxon>
        <taxon>Bacillati</taxon>
        <taxon>Bacillota</taxon>
        <taxon>Bacilli</taxon>
        <taxon>Lactobacillales</taxon>
        <taxon>Lactobacillaceae</taxon>
        <taxon>Lacticaseibacillus</taxon>
    </lineage>
</organism>
<comment type="caution">
    <text evidence="1">The sequence shown here is derived from an EMBL/GenBank/DDBJ whole genome shotgun (WGS) entry which is preliminary data.</text>
</comment>
<sequence length="198" mass="22826">MLVCTGAVAKSKKGDDNVEQEQLELIVRARYDSDALVILFEQYHGLVNKIIRRFYLAGMSREDWTAEAMQVMHQTCFKFDGTHGSQFGSYYRMILNKHYLSMMRDARAKKREGQMRTLPFGDAQDEMNLGKGINEMGYSFDEYVHSRILIPIFLKQLSAKELGAVRDWVAGTEEHGRSNARARERVRAKWAKFMADEG</sequence>
<proteinExistence type="predicted"/>
<dbReference type="GO" id="GO:0006352">
    <property type="term" value="P:DNA-templated transcription initiation"/>
    <property type="evidence" value="ECO:0007669"/>
    <property type="project" value="InterPro"/>
</dbReference>
<gene>
    <name evidence="1" type="ORF">FC18_GL002353</name>
</gene>
<keyword evidence="2" id="KW-1185">Reference proteome</keyword>
<evidence type="ECO:0000313" key="1">
    <source>
        <dbReference type="EMBL" id="KRM54642.1"/>
    </source>
</evidence>
<dbReference type="Proteomes" id="UP000051679">
    <property type="component" value="Unassembled WGS sequence"/>
</dbReference>
<reference evidence="1 2" key="1">
    <citation type="journal article" date="2015" name="Genome Announc.">
        <title>Expanding the biotechnology potential of lactobacilli through comparative genomics of 213 strains and associated genera.</title>
        <authorList>
            <person name="Sun Z."/>
            <person name="Harris H.M."/>
            <person name="McCann A."/>
            <person name="Guo C."/>
            <person name="Argimon S."/>
            <person name="Zhang W."/>
            <person name="Yang X."/>
            <person name="Jeffery I.B."/>
            <person name="Cooney J.C."/>
            <person name="Kagawa T.F."/>
            <person name="Liu W."/>
            <person name="Song Y."/>
            <person name="Salvetti E."/>
            <person name="Wrobel A."/>
            <person name="Rasinkangas P."/>
            <person name="Parkhill J."/>
            <person name="Rea M.C."/>
            <person name="O'Sullivan O."/>
            <person name="Ritari J."/>
            <person name="Douillard F.P."/>
            <person name="Paul Ross R."/>
            <person name="Yang R."/>
            <person name="Briner A.E."/>
            <person name="Felis G.E."/>
            <person name="de Vos W.M."/>
            <person name="Barrangou R."/>
            <person name="Klaenhammer T.R."/>
            <person name="Caufield P.W."/>
            <person name="Cui Y."/>
            <person name="Zhang H."/>
            <person name="O'Toole P.W."/>
        </authorList>
    </citation>
    <scope>NUCLEOTIDE SEQUENCE [LARGE SCALE GENOMIC DNA]</scope>
    <source>
        <strain evidence="1 2">DSM 20505</strain>
    </source>
</reference>
<evidence type="ECO:0000313" key="2">
    <source>
        <dbReference type="Proteomes" id="UP000051679"/>
    </source>
</evidence>
<dbReference type="PATRIC" id="fig|1291052.5.peg.2428"/>
<dbReference type="InterPro" id="IPR013325">
    <property type="entry name" value="RNA_pol_sigma_r2"/>
</dbReference>
<dbReference type="GO" id="GO:0003700">
    <property type="term" value="F:DNA-binding transcription factor activity"/>
    <property type="evidence" value="ECO:0007669"/>
    <property type="project" value="InterPro"/>
</dbReference>
<dbReference type="EMBL" id="AYYO01000050">
    <property type="protein sequence ID" value="KRM54642.1"/>
    <property type="molecule type" value="Genomic_DNA"/>
</dbReference>
<protein>
    <submittedName>
        <fullName evidence="1">Uncharacterized protein</fullName>
    </submittedName>
</protein>
<accession>A0A0R1ZJY3</accession>
<dbReference type="AlphaFoldDB" id="A0A0R1ZJY3"/>
<dbReference type="SUPFAM" id="SSF88946">
    <property type="entry name" value="Sigma2 domain of RNA polymerase sigma factors"/>
    <property type="match status" value="1"/>
</dbReference>
<dbReference type="Gene3D" id="1.10.1740.10">
    <property type="match status" value="1"/>
</dbReference>
<dbReference type="STRING" id="1291052.FC18_GL002353"/>
<name>A0A0R1ZJY3_9LACO</name>